<feature type="transmembrane region" description="Helical" evidence="10">
    <location>
        <begin position="228"/>
        <end position="246"/>
    </location>
</feature>
<evidence type="ECO:0000256" key="3">
    <source>
        <dbReference type="ARBA" id="ARBA00022692"/>
    </source>
</evidence>
<keyword evidence="4 10" id="KW-1133">Transmembrane helix</keyword>
<dbReference type="InterPro" id="IPR050866">
    <property type="entry name" value="CNG_cation_channel"/>
</dbReference>
<dbReference type="InterPro" id="IPR018488">
    <property type="entry name" value="cNMP-bd_CS"/>
</dbReference>
<evidence type="ECO:0000313" key="12">
    <source>
        <dbReference type="EMBL" id="UYV81774.1"/>
    </source>
</evidence>
<name>A0ABY6LLM1_9ARAC</name>
<evidence type="ECO:0000256" key="6">
    <source>
        <dbReference type="ARBA" id="ARBA00023136"/>
    </source>
</evidence>
<keyword evidence="9" id="KW-0175">Coiled coil</keyword>
<dbReference type="Pfam" id="PF16526">
    <property type="entry name" value="CLZ"/>
    <property type="match status" value="1"/>
</dbReference>
<proteinExistence type="predicted"/>
<sequence>MIVGNLCYNYDSGISGCASIDSPECGRIRGPLMINPGEKWYYRWLMVITCAVLYNGLFIVCRAVFWELQVLGAQAWLVLDYCCDVVYFLDMLVHTRTGYLEQGLMVRSPKKLFFNYTGSSQFKFDIVSLLPTDLAYLALGHNCDSRVPCPVIVRANRLLRFYRVFEFFERTETRTNFPYLFRIGKLVFYILVIIHWNACLYFAVSYYIGFGTDGWVYRDVRDPKYGSLTHQYIYCFYWSTLMLTTIGEVPIPERDVEYLFVVIDFLVGVLIFATIVGNVGSMITNMNAARSEFQSRMDMVKQYLEFRKVSEELEHRVIKWFEYLWTNKQSLDEQTVTGILPDNLKAEIAINVHLDTLRRVSLFQDCEPGLLAELVLKLQLQVFSPGDYICRKGDVGKEMYIVKKGKLNVVADDGKTIFVTLSDGSVFGELSILNISGTKTGNRRTANVRSVGYSDLFVLAKDCLWEVLEDYPEAKKLLIERGKQILLKDGLLDLESLKAAEREQATLKDKVQHLEETVDSLQMRLSRLLGEYSASQQKLKQRLTKLEKRRSWDDGIESDFENG</sequence>
<dbReference type="SMART" id="SM00100">
    <property type="entry name" value="cNMP"/>
    <property type="match status" value="1"/>
</dbReference>
<dbReference type="PROSITE" id="PS50042">
    <property type="entry name" value="CNMP_BINDING_3"/>
    <property type="match status" value="1"/>
</dbReference>
<keyword evidence="13" id="KW-1185">Reference proteome</keyword>
<dbReference type="InterPro" id="IPR000595">
    <property type="entry name" value="cNMP-bd_dom"/>
</dbReference>
<keyword evidence="3 10" id="KW-0812">Transmembrane</keyword>
<keyword evidence="8" id="KW-0407">Ion channel</keyword>
<evidence type="ECO:0000259" key="11">
    <source>
        <dbReference type="PROSITE" id="PS50042"/>
    </source>
</evidence>
<protein>
    <submittedName>
        <fullName evidence="12">CNGA2</fullName>
    </submittedName>
</protein>
<dbReference type="Gene3D" id="1.10.287.70">
    <property type="match status" value="1"/>
</dbReference>
<keyword evidence="2" id="KW-0813">Transport</keyword>
<dbReference type="PANTHER" id="PTHR45638">
    <property type="entry name" value="CYCLIC NUCLEOTIDE-GATED CATION CHANNEL SUBUNIT A"/>
    <property type="match status" value="1"/>
</dbReference>
<evidence type="ECO:0000256" key="1">
    <source>
        <dbReference type="ARBA" id="ARBA00004141"/>
    </source>
</evidence>
<gene>
    <name evidence="12" type="ORF">LAZ67_20002332</name>
</gene>
<dbReference type="PANTHER" id="PTHR45638:SF11">
    <property type="entry name" value="CYCLIC NUCLEOTIDE-GATED CATION CHANNEL SUBUNIT A"/>
    <property type="match status" value="1"/>
</dbReference>
<organism evidence="12 13">
    <name type="scientific">Cordylochernes scorpioides</name>
    <dbReference type="NCBI Taxonomy" id="51811"/>
    <lineage>
        <taxon>Eukaryota</taxon>
        <taxon>Metazoa</taxon>
        <taxon>Ecdysozoa</taxon>
        <taxon>Arthropoda</taxon>
        <taxon>Chelicerata</taxon>
        <taxon>Arachnida</taxon>
        <taxon>Pseudoscorpiones</taxon>
        <taxon>Cheliferoidea</taxon>
        <taxon>Chernetidae</taxon>
        <taxon>Cordylochernes</taxon>
    </lineage>
</organism>
<dbReference type="InterPro" id="IPR005821">
    <property type="entry name" value="Ion_trans_dom"/>
</dbReference>
<feature type="transmembrane region" description="Helical" evidence="10">
    <location>
        <begin position="186"/>
        <end position="208"/>
    </location>
</feature>
<dbReference type="Gene3D" id="1.20.5.300">
    <property type="match status" value="1"/>
</dbReference>
<evidence type="ECO:0000256" key="4">
    <source>
        <dbReference type="ARBA" id="ARBA00022989"/>
    </source>
</evidence>
<dbReference type="InterPro" id="IPR018490">
    <property type="entry name" value="cNMP-bd_dom_sf"/>
</dbReference>
<dbReference type="PROSITE" id="PS00889">
    <property type="entry name" value="CNMP_BINDING_2"/>
    <property type="match status" value="1"/>
</dbReference>
<accession>A0ABY6LLM1</accession>
<dbReference type="Pfam" id="PF00520">
    <property type="entry name" value="Ion_trans"/>
    <property type="match status" value="1"/>
</dbReference>
<evidence type="ECO:0000256" key="8">
    <source>
        <dbReference type="ARBA" id="ARBA00023303"/>
    </source>
</evidence>
<dbReference type="Gene3D" id="2.60.120.10">
    <property type="entry name" value="Jelly Rolls"/>
    <property type="match status" value="1"/>
</dbReference>
<dbReference type="InterPro" id="IPR014710">
    <property type="entry name" value="RmlC-like_jellyroll"/>
</dbReference>
<evidence type="ECO:0000256" key="2">
    <source>
        <dbReference type="ARBA" id="ARBA00022448"/>
    </source>
</evidence>
<dbReference type="CDD" id="cd00038">
    <property type="entry name" value="CAP_ED"/>
    <property type="match status" value="1"/>
</dbReference>
<keyword evidence="7" id="KW-1071">Ligand-gated ion channel</keyword>
<dbReference type="PROSITE" id="PS00888">
    <property type="entry name" value="CNMP_BINDING_1"/>
    <property type="match status" value="1"/>
</dbReference>
<reference evidence="12 13" key="1">
    <citation type="submission" date="2022-01" db="EMBL/GenBank/DDBJ databases">
        <title>A chromosomal length assembly of Cordylochernes scorpioides.</title>
        <authorList>
            <person name="Zeh D."/>
            <person name="Zeh J."/>
        </authorList>
    </citation>
    <scope>NUCLEOTIDE SEQUENCE [LARGE SCALE GENOMIC DNA]</scope>
    <source>
        <strain evidence="12">IN4F17</strain>
        <tissue evidence="12">Whole Body</tissue>
    </source>
</reference>
<keyword evidence="5" id="KW-0406">Ion transport</keyword>
<feature type="domain" description="Cyclic nucleotide-binding" evidence="11">
    <location>
        <begin position="362"/>
        <end position="480"/>
    </location>
</feature>
<dbReference type="InterPro" id="IPR032406">
    <property type="entry name" value="CLZ_dom"/>
</dbReference>
<evidence type="ECO:0000256" key="10">
    <source>
        <dbReference type="SAM" id="Phobius"/>
    </source>
</evidence>
<keyword evidence="6 10" id="KW-0472">Membrane</keyword>
<evidence type="ECO:0000256" key="5">
    <source>
        <dbReference type="ARBA" id="ARBA00023065"/>
    </source>
</evidence>
<comment type="subcellular location">
    <subcellularLocation>
        <location evidence="1">Membrane</location>
        <topology evidence="1">Multi-pass membrane protein</topology>
    </subcellularLocation>
</comment>
<evidence type="ECO:0000256" key="7">
    <source>
        <dbReference type="ARBA" id="ARBA00023286"/>
    </source>
</evidence>
<dbReference type="Gene3D" id="1.10.287.630">
    <property type="entry name" value="Helix hairpin bin"/>
    <property type="match status" value="1"/>
</dbReference>
<dbReference type="SUPFAM" id="SSF51206">
    <property type="entry name" value="cAMP-binding domain-like"/>
    <property type="match status" value="1"/>
</dbReference>
<feature type="transmembrane region" description="Helical" evidence="10">
    <location>
        <begin position="258"/>
        <end position="277"/>
    </location>
</feature>
<dbReference type="SUPFAM" id="SSF81324">
    <property type="entry name" value="Voltage-gated potassium channels"/>
    <property type="match status" value="1"/>
</dbReference>
<dbReference type="Pfam" id="PF00027">
    <property type="entry name" value="cNMP_binding"/>
    <property type="match status" value="1"/>
</dbReference>
<feature type="coiled-coil region" evidence="9">
    <location>
        <begin position="497"/>
        <end position="549"/>
    </location>
</feature>
<evidence type="ECO:0000256" key="9">
    <source>
        <dbReference type="SAM" id="Coils"/>
    </source>
</evidence>
<feature type="transmembrane region" description="Helical" evidence="10">
    <location>
        <begin position="41"/>
        <end position="65"/>
    </location>
</feature>
<evidence type="ECO:0000313" key="13">
    <source>
        <dbReference type="Proteomes" id="UP001235939"/>
    </source>
</evidence>
<dbReference type="Proteomes" id="UP001235939">
    <property type="component" value="Chromosome 20"/>
</dbReference>
<dbReference type="EMBL" id="CP092882">
    <property type="protein sequence ID" value="UYV81774.1"/>
    <property type="molecule type" value="Genomic_DNA"/>
</dbReference>